<organism evidence="1 2">
    <name type="scientific">Nocardia halotolerans</name>
    <dbReference type="NCBI Taxonomy" id="1755878"/>
    <lineage>
        <taxon>Bacteria</taxon>
        <taxon>Bacillati</taxon>
        <taxon>Actinomycetota</taxon>
        <taxon>Actinomycetes</taxon>
        <taxon>Mycobacteriales</taxon>
        <taxon>Nocardiaceae</taxon>
        <taxon>Nocardia</taxon>
    </lineage>
</organism>
<comment type="caution">
    <text evidence="1">The sequence shown here is derived from an EMBL/GenBank/DDBJ whole genome shotgun (WGS) entry which is preliminary data.</text>
</comment>
<proteinExistence type="predicted"/>
<dbReference type="RefSeq" id="WP_378555900.1">
    <property type="nucleotide sequence ID" value="NZ_JBHSDL010000005.1"/>
</dbReference>
<sequence>MTTQFVRLTDDNGQPFYVRAARIDAVGVNDSPCFDVPTTILVGLEQFPCQEPVDNIIEALEVDVIEVDNPHTNHVHYTPEQAAA</sequence>
<protein>
    <submittedName>
        <fullName evidence="1">Uncharacterized protein</fullName>
    </submittedName>
</protein>
<keyword evidence="2" id="KW-1185">Reference proteome</keyword>
<gene>
    <name evidence="1" type="ORF">ACFO5K_04145</name>
</gene>
<name>A0ABV8VBK0_9NOCA</name>
<dbReference type="EMBL" id="JBHSDL010000005">
    <property type="protein sequence ID" value="MFC4373284.1"/>
    <property type="molecule type" value="Genomic_DNA"/>
</dbReference>
<evidence type="ECO:0000313" key="2">
    <source>
        <dbReference type="Proteomes" id="UP001595844"/>
    </source>
</evidence>
<reference evidence="2" key="1">
    <citation type="journal article" date="2019" name="Int. J. Syst. Evol. Microbiol.">
        <title>The Global Catalogue of Microorganisms (GCM) 10K type strain sequencing project: providing services to taxonomists for standard genome sequencing and annotation.</title>
        <authorList>
            <consortium name="The Broad Institute Genomics Platform"/>
            <consortium name="The Broad Institute Genome Sequencing Center for Infectious Disease"/>
            <person name="Wu L."/>
            <person name="Ma J."/>
        </authorList>
    </citation>
    <scope>NUCLEOTIDE SEQUENCE [LARGE SCALE GENOMIC DNA]</scope>
    <source>
        <strain evidence="2">IBRC-M 10490</strain>
    </source>
</reference>
<accession>A0ABV8VBK0</accession>
<dbReference type="Proteomes" id="UP001595844">
    <property type="component" value="Unassembled WGS sequence"/>
</dbReference>
<evidence type="ECO:0000313" key="1">
    <source>
        <dbReference type="EMBL" id="MFC4373284.1"/>
    </source>
</evidence>